<sequence>MSRLDMNMQGDSMQPMNVVKAARGGKCGVNHVVETKHLLVRILPCPLRDGKLRRMVVPCRPWHTLPGNHVAIRLTVMRLVGLAGARSFTSSCDDSPHDCSNSVGLPMQCMDACFPCRPEWQTHIARDNSDMNERDNDAPSPLRGFVLKFICGAAVGTASAYAVMRAALVLEGVVLCVHVASVVRILGLQWHMVETDLTVKYIADDRIQWRKLRHDAMEALGMNESSNLFRACEKILALHEWLTANWYSSTFVRHNHQGPPNHHLFSSGVCRGRDVVGPLDMMVNPSRALIFSNPPAFHANDAFVLQLRRRAVNATHSNSTTCPVNLLRVV</sequence>
<name>A0A024UH69_9STRA</name>
<accession>A0A024UH69</accession>
<evidence type="ECO:0000313" key="1">
    <source>
        <dbReference type="EMBL" id="ETW05766.1"/>
    </source>
</evidence>
<gene>
    <name evidence="1" type="ORF">H310_03450</name>
</gene>
<dbReference type="RefSeq" id="XP_008865543.1">
    <property type="nucleotide sequence ID" value="XM_008867321.1"/>
</dbReference>
<proteinExistence type="predicted"/>
<reference evidence="1" key="1">
    <citation type="submission" date="2013-12" db="EMBL/GenBank/DDBJ databases">
        <title>The Genome Sequence of Aphanomyces invadans NJM9701.</title>
        <authorList>
            <consortium name="The Broad Institute Genomics Platform"/>
            <person name="Russ C."/>
            <person name="Tyler B."/>
            <person name="van West P."/>
            <person name="Dieguez-Uribeondo J."/>
            <person name="Young S.K."/>
            <person name="Zeng Q."/>
            <person name="Gargeya S."/>
            <person name="Fitzgerald M."/>
            <person name="Abouelleil A."/>
            <person name="Alvarado L."/>
            <person name="Chapman S.B."/>
            <person name="Gainer-Dewar J."/>
            <person name="Goldberg J."/>
            <person name="Griggs A."/>
            <person name="Gujja S."/>
            <person name="Hansen M."/>
            <person name="Howarth C."/>
            <person name="Imamovic A."/>
            <person name="Ireland A."/>
            <person name="Larimer J."/>
            <person name="McCowan C."/>
            <person name="Murphy C."/>
            <person name="Pearson M."/>
            <person name="Poon T.W."/>
            <person name="Priest M."/>
            <person name="Roberts A."/>
            <person name="Saif S."/>
            <person name="Shea T."/>
            <person name="Sykes S."/>
            <person name="Wortman J."/>
            <person name="Nusbaum C."/>
            <person name="Birren B."/>
        </authorList>
    </citation>
    <scope>NUCLEOTIDE SEQUENCE [LARGE SCALE GENOMIC DNA]</scope>
    <source>
        <strain evidence="1">NJM9701</strain>
    </source>
</reference>
<dbReference type="AlphaFoldDB" id="A0A024UH69"/>
<dbReference type="GeneID" id="20080500"/>
<dbReference type="VEuPathDB" id="FungiDB:H310_03450"/>
<protein>
    <submittedName>
        <fullName evidence="1">Uncharacterized protein</fullName>
    </submittedName>
</protein>
<organism evidence="1">
    <name type="scientific">Aphanomyces invadans</name>
    <dbReference type="NCBI Taxonomy" id="157072"/>
    <lineage>
        <taxon>Eukaryota</taxon>
        <taxon>Sar</taxon>
        <taxon>Stramenopiles</taxon>
        <taxon>Oomycota</taxon>
        <taxon>Saprolegniomycetes</taxon>
        <taxon>Saprolegniales</taxon>
        <taxon>Verrucalvaceae</taxon>
        <taxon>Aphanomyces</taxon>
    </lineage>
</organism>
<dbReference type="EMBL" id="KI913956">
    <property type="protein sequence ID" value="ETW05766.1"/>
    <property type="molecule type" value="Genomic_DNA"/>
</dbReference>